<organism evidence="5 6">
    <name type="scientific">Pedobacter roseus</name>
    <dbReference type="NCBI Taxonomy" id="336820"/>
    <lineage>
        <taxon>Bacteria</taxon>
        <taxon>Pseudomonadati</taxon>
        <taxon>Bacteroidota</taxon>
        <taxon>Sphingobacteriia</taxon>
        <taxon>Sphingobacteriales</taxon>
        <taxon>Sphingobacteriaceae</taxon>
        <taxon>Pedobacter</taxon>
    </lineage>
</organism>
<dbReference type="GO" id="GO:0006354">
    <property type="term" value="P:DNA-templated transcription elongation"/>
    <property type="evidence" value="ECO:0007669"/>
    <property type="project" value="InterPro"/>
</dbReference>
<dbReference type="InterPro" id="IPR043425">
    <property type="entry name" value="NusG-like"/>
</dbReference>
<dbReference type="Pfam" id="PF02357">
    <property type="entry name" value="NusG"/>
    <property type="match status" value="1"/>
</dbReference>
<keyword evidence="2" id="KW-0805">Transcription regulation</keyword>
<evidence type="ECO:0000259" key="4">
    <source>
        <dbReference type="SMART" id="SM00738"/>
    </source>
</evidence>
<dbReference type="Gene3D" id="3.30.70.940">
    <property type="entry name" value="NusG, N-terminal domain"/>
    <property type="match status" value="1"/>
</dbReference>
<dbReference type="InterPro" id="IPR036735">
    <property type="entry name" value="NGN_dom_sf"/>
</dbReference>
<dbReference type="GO" id="GO:0031564">
    <property type="term" value="P:transcription antitermination"/>
    <property type="evidence" value="ECO:0007669"/>
    <property type="project" value="UniProtKB-KW"/>
</dbReference>
<protein>
    <submittedName>
        <fullName evidence="5">UpxY family transcription antiterminator</fullName>
    </submittedName>
</protein>
<dbReference type="Proteomes" id="UP000515806">
    <property type="component" value="Chromosome"/>
</dbReference>
<accession>A0A7G9QLP4</accession>
<dbReference type="CDD" id="cd09895">
    <property type="entry name" value="NGN_SP_UpxY"/>
    <property type="match status" value="1"/>
</dbReference>
<evidence type="ECO:0000313" key="5">
    <source>
        <dbReference type="EMBL" id="QNN44269.1"/>
    </source>
</evidence>
<dbReference type="SUPFAM" id="SSF82679">
    <property type="entry name" value="N-utilization substance G protein NusG, N-terminal domain"/>
    <property type="match status" value="1"/>
</dbReference>
<name>A0A7G9QLP4_9SPHI</name>
<keyword evidence="6" id="KW-1185">Reference proteome</keyword>
<dbReference type="EMBL" id="CP060723">
    <property type="protein sequence ID" value="QNN44269.1"/>
    <property type="molecule type" value="Genomic_DNA"/>
</dbReference>
<dbReference type="KEGG" id="proe:H9L23_09435"/>
<gene>
    <name evidence="5" type="ORF">H9L23_09435</name>
</gene>
<sequence length="176" mass="20045">MTMLSNTHKRDLQQRSWKVIYTRPRWEKKVDTLLQASGVESYCPLKKESHKWADRNKIVHLPIFSSYVFVYSNPKEESLIRQTLGVINFIHFEGRPATLTDAEINRIRDFIAQEKDIEIISVNQLSAGDRVRIKSGALESLSGKVLQVQGKNVLMVLDHLGCVIITKVAAENTILA</sequence>
<feature type="domain" description="NusG-like N-terminal" evidence="4">
    <location>
        <begin position="14"/>
        <end position="111"/>
    </location>
</feature>
<dbReference type="PANTHER" id="PTHR30265:SF4">
    <property type="entry name" value="KOW MOTIF FAMILY PROTEIN, EXPRESSED"/>
    <property type="match status" value="1"/>
</dbReference>
<dbReference type="PANTHER" id="PTHR30265">
    <property type="entry name" value="RHO-INTERACTING TRANSCRIPTION TERMINATION FACTOR NUSG"/>
    <property type="match status" value="1"/>
</dbReference>
<proteinExistence type="predicted"/>
<dbReference type="SMART" id="SM00738">
    <property type="entry name" value="NGN"/>
    <property type="match status" value="1"/>
</dbReference>
<keyword evidence="1" id="KW-0889">Transcription antitermination</keyword>
<dbReference type="NCBIfam" id="NF033644">
    <property type="entry name" value="antiterm_UpxY"/>
    <property type="match status" value="1"/>
</dbReference>
<reference evidence="5 6" key="1">
    <citation type="submission" date="2020-08" db="EMBL/GenBank/DDBJ databases">
        <title>Genome sequence of Pedobacter roseus KACC 11594T.</title>
        <authorList>
            <person name="Hyun D.-W."/>
            <person name="Bae J.-W."/>
        </authorList>
    </citation>
    <scope>NUCLEOTIDE SEQUENCE [LARGE SCALE GENOMIC DNA]</scope>
    <source>
        <strain evidence="5 6">KACC 11594</strain>
    </source>
</reference>
<evidence type="ECO:0000313" key="6">
    <source>
        <dbReference type="Proteomes" id="UP000515806"/>
    </source>
</evidence>
<dbReference type="InterPro" id="IPR006645">
    <property type="entry name" value="NGN-like_dom"/>
</dbReference>
<dbReference type="AlphaFoldDB" id="A0A7G9QLP4"/>
<evidence type="ECO:0000256" key="1">
    <source>
        <dbReference type="ARBA" id="ARBA00022814"/>
    </source>
</evidence>
<evidence type="ECO:0000256" key="2">
    <source>
        <dbReference type="ARBA" id="ARBA00023015"/>
    </source>
</evidence>
<evidence type="ECO:0000256" key="3">
    <source>
        <dbReference type="ARBA" id="ARBA00023163"/>
    </source>
</evidence>
<keyword evidence="3" id="KW-0804">Transcription</keyword>